<keyword evidence="3" id="KW-0433">Leucine-rich repeat</keyword>
<dbReference type="InterPro" id="IPR032675">
    <property type="entry name" value="LRR_dom_sf"/>
</dbReference>
<feature type="region of interest" description="Disordered" evidence="8">
    <location>
        <begin position="227"/>
        <end position="278"/>
    </location>
</feature>
<dbReference type="EMBL" id="HBFM01025310">
    <property type="protein sequence ID" value="CAD8783036.1"/>
    <property type="molecule type" value="Transcribed_RNA"/>
</dbReference>
<accession>A0A7S0VCE6</accession>
<dbReference type="PANTHER" id="PTHR18849">
    <property type="entry name" value="LEUCINE RICH REPEAT PROTEIN"/>
    <property type="match status" value="1"/>
</dbReference>
<protein>
    <recommendedName>
        <fullName evidence="9">Dynein axonemal assembly factor 11-like CS domain-containing protein</fullName>
    </recommendedName>
</protein>
<dbReference type="FunFam" id="3.80.10.10:FF:000052">
    <property type="entry name" value="Leucine rich repeat containing 6"/>
    <property type="match status" value="1"/>
</dbReference>
<dbReference type="InterPro" id="IPR001611">
    <property type="entry name" value="Leu-rich_rpt"/>
</dbReference>
<dbReference type="SMART" id="SM00365">
    <property type="entry name" value="LRR_SD22"/>
    <property type="match status" value="2"/>
</dbReference>
<evidence type="ECO:0000256" key="8">
    <source>
        <dbReference type="SAM" id="MobiDB-lite"/>
    </source>
</evidence>
<evidence type="ECO:0000256" key="5">
    <source>
        <dbReference type="ARBA" id="ARBA00023069"/>
    </source>
</evidence>
<dbReference type="Pfam" id="PF14580">
    <property type="entry name" value="LRR_9"/>
    <property type="match status" value="1"/>
</dbReference>
<feature type="compositionally biased region" description="Basic and acidic residues" evidence="8">
    <location>
        <begin position="227"/>
        <end position="244"/>
    </location>
</feature>
<comment type="subcellular location">
    <subcellularLocation>
        <location evidence="1">Cytoplasm</location>
        <location evidence="1">Cytoskeleton</location>
        <location evidence="1">Cilium axoneme</location>
    </subcellularLocation>
</comment>
<dbReference type="SUPFAM" id="SSF52058">
    <property type="entry name" value="L domain-like"/>
    <property type="match status" value="1"/>
</dbReference>
<keyword evidence="4" id="KW-0677">Repeat</keyword>
<evidence type="ECO:0000256" key="2">
    <source>
        <dbReference type="ARBA" id="ARBA00022490"/>
    </source>
</evidence>
<organism evidence="10">
    <name type="scientific">Polytomella parva</name>
    <dbReference type="NCBI Taxonomy" id="51329"/>
    <lineage>
        <taxon>Eukaryota</taxon>
        <taxon>Viridiplantae</taxon>
        <taxon>Chlorophyta</taxon>
        <taxon>core chlorophytes</taxon>
        <taxon>Chlorophyceae</taxon>
        <taxon>CS clade</taxon>
        <taxon>Chlamydomonadales</taxon>
        <taxon>Chlamydomonadaceae</taxon>
        <taxon>Polytomella</taxon>
    </lineage>
</organism>
<dbReference type="Gene3D" id="3.80.10.10">
    <property type="entry name" value="Ribonuclease Inhibitor"/>
    <property type="match status" value="1"/>
</dbReference>
<evidence type="ECO:0000256" key="6">
    <source>
        <dbReference type="ARBA" id="ARBA00023273"/>
    </source>
</evidence>
<keyword evidence="5" id="KW-0969">Cilium</keyword>
<dbReference type="PANTHER" id="PTHR18849:SF0">
    <property type="entry name" value="CILIA- AND FLAGELLA-ASSOCIATED PROTEIN 410-RELATED"/>
    <property type="match status" value="1"/>
</dbReference>
<feature type="compositionally biased region" description="Basic and acidic residues" evidence="8">
    <location>
        <begin position="424"/>
        <end position="442"/>
    </location>
</feature>
<evidence type="ECO:0000256" key="7">
    <source>
        <dbReference type="ARBA" id="ARBA00049982"/>
    </source>
</evidence>
<dbReference type="AlphaFoldDB" id="A0A7S0VCE6"/>
<evidence type="ECO:0000256" key="4">
    <source>
        <dbReference type="ARBA" id="ARBA00022737"/>
    </source>
</evidence>
<evidence type="ECO:0000256" key="1">
    <source>
        <dbReference type="ARBA" id="ARBA00004430"/>
    </source>
</evidence>
<dbReference type="GO" id="GO:0005930">
    <property type="term" value="C:axoneme"/>
    <property type="evidence" value="ECO:0007669"/>
    <property type="project" value="UniProtKB-SubCell"/>
</dbReference>
<gene>
    <name evidence="10" type="ORF">PPAR00522_LOCUS16384</name>
</gene>
<feature type="compositionally biased region" description="Low complexity" evidence="8">
    <location>
        <begin position="249"/>
        <end position="258"/>
    </location>
</feature>
<feature type="domain" description="Dynein axonemal assembly factor 11-like CS" evidence="9">
    <location>
        <begin position="284"/>
        <end position="370"/>
    </location>
</feature>
<reference evidence="10" key="1">
    <citation type="submission" date="2021-01" db="EMBL/GenBank/DDBJ databases">
        <authorList>
            <person name="Corre E."/>
            <person name="Pelletier E."/>
            <person name="Niang G."/>
            <person name="Scheremetjew M."/>
            <person name="Finn R."/>
            <person name="Kale V."/>
            <person name="Holt S."/>
            <person name="Cochrane G."/>
            <person name="Meng A."/>
            <person name="Brown T."/>
            <person name="Cohen L."/>
        </authorList>
    </citation>
    <scope>NUCLEOTIDE SEQUENCE</scope>
    <source>
        <strain evidence="10">SAG 63-3</strain>
    </source>
</reference>
<dbReference type="PROSITE" id="PS51450">
    <property type="entry name" value="LRR"/>
    <property type="match status" value="2"/>
</dbReference>
<sequence length="466" mass="52291">MVRITESLIRKRAEHNEGMVSTLEEVALHQQNIEKIEALGQLCPHLKILYLQNNLIGKLQNLNKLKELEYLNIALNNITKIQNLQRCESLKRLDLTVNFIDKPALLTVETLKHNYNLEELYLLGNPCTDWDGYRQFIIAKLLSLKKLDGQDIKPSERILACQALPSLERRLRAELLAAGVDPDLAAFVEDDSLLYDEDTEIPETGYVDPETGDLKRPWCPATRLLEHREQEKLNREADAKKKAGQEGGSSTSSTSASSLKPKRHDTFPPLEEEEMSAGDGTKIRQVMQRNEGRWDFYLDESEDGRNLVLDLAVERLLDTSLIQTDLRPKVLRVLIKGLLLQLRLPCEIRPDDAMAQRSKLTGHLVITMPKDDPTEVVTDVSLLRPFPEDEKSGRGKGSKPLAALDMGRKIAVVDGSAINNGGPEHSKIRESTNCRQGDETGHRHAIAQAVVSAVGDEDDEDDIPDL</sequence>
<dbReference type="InterPro" id="IPR056496">
    <property type="entry name" value="CS_DNAAF11_C"/>
</dbReference>
<dbReference type="Pfam" id="PF23602">
    <property type="entry name" value="CS_DNAAF11_C"/>
    <property type="match status" value="1"/>
</dbReference>
<evidence type="ECO:0000313" key="10">
    <source>
        <dbReference type="EMBL" id="CAD8783036.1"/>
    </source>
</evidence>
<comment type="similarity">
    <text evidence="7">Belongs to the tilB family.</text>
</comment>
<proteinExistence type="inferred from homology"/>
<keyword evidence="2" id="KW-0963">Cytoplasm</keyword>
<evidence type="ECO:0000259" key="9">
    <source>
        <dbReference type="Pfam" id="PF23602"/>
    </source>
</evidence>
<feature type="region of interest" description="Disordered" evidence="8">
    <location>
        <begin position="415"/>
        <end position="443"/>
    </location>
</feature>
<name>A0A7S0VCE6_9CHLO</name>
<keyword evidence="6" id="KW-0966">Cell projection</keyword>
<evidence type="ECO:0000256" key="3">
    <source>
        <dbReference type="ARBA" id="ARBA00022614"/>
    </source>
</evidence>